<evidence type="ECO:0000313" key="2">
    <source>
        <dbReference type="EMBL" id="KIF55510.1"/>
    </source>
</evidence>
<dbReference type="InterPro" id="IPR012661">
    <property type="entry name" value="CHP02448"/>
</dbReference>
<evidence type="ECO:0000256" key="1">
    <source>
        <dbReference type="SAM" id="SignalP"/>
    </source>
</evidence>
<reference evidence="2 3" key="1">
    <citation type="submission" date="2014-11" db="EMBL/GenBank/DDBJ databases">
        <title>Draft genome sequence of Pseudomonas fluorescens strains SF4c SF39a.</title>
        <authorList>
            <person name="Underwood G.E."/>
            <person name="Ly L.K."/>
            <person name="Bitzer A.S."/>
            <person name="Godino A."/>
            <person name="Bucci V."/>
            <person name="Fischer S."/>
            <person name="Silby M.W."/>
        </authorList>
    </citation>
    <scope>NUCLEOTIDE SEQUENCE [LARGE SCALE GENOMIC DNA]</scope>
    <source>
        <strain evidence="2 3">SF4c</strain>
    </source>
</reference>
<evidence type="ECO:0008006" key="4">
    <source>
        <dbReference type="Google" id="ProtNLM"/>
    </source>
</evidence>
<sequence>MPALNFSGFKRCTLLALFCATSNAQAHCDGLCLGNTDTPWEVTKLSGFSLASLLLTPFTASQETTDSHKRVYSAEELEDARLYLASDGMLKAAYFTSALQRFRHESPDTELSDLAVAALISSQ</sequence>
<comment type="caution">
    <text evidence="2">The sequence shown here is derived from an EMBL/GenBank/DDBJ whole genome shotgun (WGS) entry which is preliminary data.</text>
</comment>
<dbReference type="RefSeq" id="WP_039772759.1">
    <property type="nucleotide sequence ID" value="NZ_JTGH01000030.1"/>
</dbReference>
<name>A0AAE2DH91_PSEFL</name>
<dbReference type="EMBL" id="JTGH01000030">
    <property type="protein sequence ID" value="KIF55510.1"/>
    <property type="molecule type" value="Genomic_DNA"/>
</dbReference>
<dbReference type="Proteomes" id="UP000031587">
    <property type="component" value="Unassembled WGS sequence"/>
</dbReference>
<dbReference type="AlphaFoldDB" id="A0AAE2DH91"/>
<keyword evidence="1" id="KW-0732">Signal</keyword>
<accession>A0AAE2DH91</accession>
<protein>
    <recommendedName>
        <fullName evidence="4">DUF2388 domain-containing protein</fullName>
    </recommendedName>
</protein>
<gene>
    <name evidence="2" type="ORF">QS95_27100</name>
</gene>
<organism evidence="2 3">
    <name type="scientific">Pseudomonas fluorescens</name>
    <dbReference type="NCBI Taxonomy" id="294"/>
    <lineage>
        <taxon>Bacteria</taxon>
        <taxon>Pseudomonadati</taxon>
        <taxon>Pseudomonadota</taxon>
        <taxon>Gammaproteobacteria</taxon>
        <taxon>Pseudomonadales</taxon>
        <taxon>Pseudomonadaceae</taxon>
        <taxon>Pseudomonas</taxon>
    </lineage>
</organism>
<dbReference type="Pfam" id="PF09498">
    <property type="entry name" value="DUF2388"/>
    <property type="match status" value="1"/>
</dbReference>
<feature type="chain" id="PRO_5042270247" description="DUF2388 domain-containing protein" evidence="1">
    <location>
        <begin position="27"/>
        <end position="123"/>
    </location>
</feature>
<feature type="signal peptide" evidence="1">
    <location>
        <begin position="1"/>
        <end position="26"/>
    </location>
</feature>
<evidence type="ECO:0000313" key="3">
    <source>
        <dbReference type="Proteomes" id="UP000031587"/>
    </source>
</evidence>
<proteinExistence type="predicted"/>